<evidence type="ECO:0000256" key="1">
    <source>
        <dbReference type="SAM" id="MobiDB-lite"/>
    </source>
</evidence>
<dbReference type="Proteomes" id="UP000593567">
    <property type="component" value="Unassembled WGS sequence"/>
</dbReference>
<comment type="caution">
    <text evidence="2">The sequence shown here is derived from an EMBL/GenBank/DDBJ whole genome shotgun (WGS) entry which is preliminary data.</text>
</comment>
<gene>
    <name evidence="2" type="ORF">EB796_002101</name>
</gene>
<keyword evidence="3" id="KW-1185">Reference proteome</keyword>
<feature type="region of interest" description="Disordered" evidence="1">
    <location>
        <begin position="52"/>
        <end position="73"/>
    </location>
</feature>
<sequence>MLSTFHTLALCDFHAVPVFRCHFFRIGEVDEQTESNFLKSLKRNIKLKQARQQKNADRTDAGGFQDRLGDVVF</sequence>
<dbReference type="AlphaFoldDB" id="A0A7J7KN30"/>
<reference evidence="2" key="1">
    <citation type="submission" date="2020-06" db="EMBL/GenBank/DDBJ databases">
        <title>Draft genome of Bugula neritina, a colonial animal packing powerful symbionts and potential medicines.</title>
        <authorList>
            <person name="Rayko M."/>
        </authorList>
    </citation>
    <scope>NUCLEOTIDE SEQUENCE [LARGE SCALE GENOMIC DNA]</scope>
    <source>
        <strain evidence="2">Kwan_BN1</strain>
    </source>
</reference>
<evidence type="ECO:0000313" key="2">
    <source>
        <dbReference type="EMBL" id="KAF6039590.1"/>
    </source>
</evidence>
<name>A0A7J7KN30_BUGNE</name>
<dbReference type="EMBL" id="VXIV02000235">
    <property type="protein sequence ID" value="KAF6039590.1"/>
    <property type="molecule type" value="Genomic_DNA"/>
</dbReference>
<protein>
    <submittedName>
        <fullName evidence="2">Uncharacterized protein</fullName>
    </submittedName>
</protein>
<evidence type="ECO:0000313" key="3">
    <source>
        <dbReference type="Proteomes" id="UP000593567"/>
    </source>
</evidence>
<organism evidence="2 3">
    <name type="scientific">Bugula neritina</name>
    <name type="common">Brown bryozoan</name>
    <name type="synonym">Sertularia neritina</name>
    <dbReference type="NCBI Taxonomy" id="10212"/>
    <lineage>
        <taxon>Eukaryota</taxon>
        <taxon>Metazoa</taxon>
        <taxon>Spiralia</taxon>
        <taxon>Lophotrochozoa</taxon>
        <taxon>Bryozoa</taxon>
        <taxon>Gymnolaemata</taxon>
        <taxon>Cheilostomatida</taxon>
        <taxon>Flustrina</taxon>
        <taxon>Buguloidea</taxon>
        <taxon>Bugulidae</taxon>
        <taxon>Bugula</taxon>
    </lineage>
</organism>
<proteinExistence type="predicted"/>
<accession>A0A7J7KN30</accession>